<keyword evidence="6" id="KW-0653">Protein transport</keyword>
<dbReference type="PANTHER" id="PTHR21452">
    <property type="entry name" value="EXPORTIN-6"/>
    <property type="match status" value="1"/>
</dbReference>
<dbReference type="GO" id="GO:0006611">
    <property type="term" value="P:protein export from nucleus"/>
    <property type="evidence" value="ECO:0007669"/>
    <property type="project" value="InterPro"/>
</dbReference>
<dbReference type="SUPFAM" id="SSF48371">
    <property type="entry name" value="ARM repeat"/>
    <property type="match status" value="1"/>
</dbReference>
<dbReference type="Proteomes" id="UP000639338">
    <property type="component" value="Unassembled WGS sequence"/>
</dbReference>
<evidence type="ECO:0000313" key="10">
    <source>
        <dbReference type="Proteomes" id="UP000639338"/>
    </source>
</evidence>
<comment type="subcellular location">
    <subcellularLocation>
        <location evidence="2">Cytoplasm</location>
    </subcellularLocation>
    <subcellularLocation>
        <location evidence="1">Nucleus</location>
    </subcellularLocation>
</comment>
<dbReference type="InterPro" id="IPR040016">
    <property type="entry name" value="XPO6"/>
</dbReference>
<evidence type="ECO:0000256" key="6">
    <source>
        <dbReference type="ARBA" id="ARBA00022927"/>
    </source>
</evidence>
<dbReference type="InterPro" id="IPR001494">
    <property type="entry name" value="Importin-beta_N"/>
</dbReference>
<evidence type="ECO:0000256" key="3">
    <source>
        <dbReference type="ARBA" id="ARBA00009466"/>
    </source>
</evidence>
<keyword evidence="5" id="KW-0963">Cytoplasm</keyword>
<dbReference type="AlphaFoldDB" id="A0A834XMM5"/>
<reference evidence="9 10" key="1">
    <citation type="submission" date="2020-08" db="EMBL/GenBank/DDBJ databases">
        <title>Aphidius gifuensis genome sequencing and assembly.</title>
        <authorList>
            <person name="Du Z."/>
        </authorList>
    </citation>
    <scope>NUCLEOTIDE SEQUENCE [LARGE SCALE GENOMIC DNA]</scope>
    <source>
        <strain evidence="9">YNYX2018</strain>
        <tissue evidence="9">Adults</tissue>
    </source>
</reference>
<evidence type="ECO:0000259" key="8">
    <source>
        <dbReference type="PROSITE" id="PS50166"/>
    </source>
</evidence>
<dbReference type="GO" id="GO:0005049">
    <property type="term" value="F:nuclear export signal receptor activity"/>
    <property type="evidence" value="ECO:0007669"/>
    <property type="project" value="InterPro"/>
</dbReference>
<evidence type="ECO:0000256" key="4">
    <source>
        <dbReference type="ARBA" id="ARBA00022448"/>
    </source>
</evidence>
<dbReference type="OrthoDB" id="10261013at2759"/>
<comment type="caution">
    <text evidence="9">The sequence shown here is derived from an EMBL/GenBank/DDBJ whole genome shotgun (WGS) entry which is preliminary data.</text>
</comment>
<protein>
    <recommendedName>
        <fullName evidence="8">Importin N-terminal domain-containing protein</fullName>
    </recommendedName>
</protein>
<keyword evidence="7" id="KW-0539">Nucleus</keyword>
<dbReference type="PROSITE" id="PS50166">
    <property type="entry name" value="IMPORTIN_B_NT"/>
    <property type="match status" value="1"/>
</dbReference>
<evidence type="ECO:0000256" key="2">
    <source>
        <dbReference type="ARBA" id="ARBA00004496"/>
    </source>
</evidence>
<organism evidence="9 10">
    <name type="scientific">Aphidius gifuensis</name>
    <name type="common">Parasitoid wasp</name>
    <dbReference type="NCBI Taxonomy" id="684658"/>
    <lineage>
        <taxon>Eukaryota</taxon>
        <taxon>Metazoa</taxon>
        <taxon>Ecdysozoa</taxon>
        <taxon>Arthropoda</taxon>
        <taxon>Hexapoda</taxon>
        <taxon>Insecta</taxon>
        <taxon>Pterygota</taxon>
        <taxon>Neoptera</taxon>
        <taxon>Endopterygota</taxon>
        <taxon>Hymenoptera</taxon>
        <taxon>Apocrita</taxon>
        <taxon>Ichneumonoidea</taxon>
        <taxon>Braconidae</taxon>
        <taxon>Aphidiinae</taxon>
        <taxon>Aphidius</taxon>
    </lineage>
</organism>
<dbReference type="Pfam" id="PF03810">
    <property type="entry name" value="IBN_N"/>
    <property type="match status" value="1"/>
</dbReference>
<dbReference type="PANTHER" id="PTHR21452:SF4">
    <property type="entry name" value="EXPORTIN-6"/>
    <property type="match status" value="1"/>
</dbReference>
<dbReference type="EMBL" id="JACMRX010000005">
    <property type="protein sequence ID" value="KAF7989123.1"/>
    <property type="molecule type" value="Genomic_DNA"/>
</dbReference>
<evidence type="ECO:0000256" key="5">
    <source>
        <dbReference type="ARBA" id="ARBA00022490"/>
    </source>
</evidence>
<dbReference type="Pfam" id="PF08389">
    <property type="entry name" value="Xpo1"/>
    <property type="match status" value="1"/>
</dbReference>
<dbReference type="GO" id="GO:0005634">
    <property type="term" value="C:nucleus"/>
    <property type="evidence" value="ECO:0007669"/>
    <property type="project" value="UniProtKB-SubCell"/>
</dbReference>
<comment type="similarity">
    <text evidence="3">Belongs to the exportin family.</text>
</comment>
<dbReference type="InterPro" id="IPR011989">
    <property type="entry name" value="ARM-like"/>
</dbReference>
<evidence type="ECO:0000313" key="9">
    <source>
        <dbReference type="EMBL" id="KAF7989123.1"/>
    </source>
</evidence>
<evidence type="ECO:0000256" key="7">
    <source>
        <dbReference type="ARBA" id="ARBA00023242"/>
    </source>
</evidence>
<dbReference type="InterPro" id="IPR016024">
    <property type="entry name" value="ARM-type_fold"/>
</dbReference>
<dbReference type="GO" id="GO:0005737">
    <property type="term" value="C:cytoplasm"/>
    <property type="evidence" value="ECO:0007669"/>
    <property type="project" value="UniProtKB-SubCell"/>
</dbReference>
<evidence type="ECO:0000256" key="1">
    <source>
        <dbReference type="ARBA" id="ARBA00004123"/>
    </source>
</evidence>
<keyword evidence="4" id="KW-0813">Transport</keyword>
<dbReference type="SMART" id="SM00913">
    <property type="entry name" value="IBN_N"/>
    <property type="match status" value="1"/>
</dbReference>
<proteinExistence type="inferred from homology"/>
<sequence>MDEDTVALQRLEQMMNEFFSSGATNERIRSIEQSLHEFTSQINSWKPCLHFLSSTRNHYVSMFSLSALETTISKRWPILWWEDQALIRSTLYTLSLEQNIPPFVRNKVVKLVVDIAKHDWPQFYPDFFSNILQLLNHKQTRQLGLIYLRTASEELGTPREDVTIRRKIELNKLLNSQISITLDALTGLLCDTIKLNDRSGTVTPPPSPTSYQTNSNNGIINNNDNNNEICISILEVLGHLFSWIVPTTNINNNLLDGIFTCAKYDDTMNEKKIEMAIQAMTTINELLYRPCSKNIDDNYLLYIFNNGIKLFQLMEKIDTIDERYIDKTTEYLQLFIKNQFKKIENNNKFQSRLFFESLYYHTFNNCKTVSSYLNCVEIWNTLFENNDKSYTTVSIEFIKKLIEKILFKNNNLLNLLDTEIMDDNNETEWQKYIRLNIESIAIVAENEPVIIFNILYQSWLYDLKILIDIGNALTTNQGTLILNNNDGNNVHSHLRDFATITQALGRIYINFTNGCQSINDEPIFNNIDELIIKTIDICEYLRDNNIYHTTIQPSIIIGDLIEINSQLLASLKAWCHYIVNKNNENDKITFYQRTIDICLSSLVPTRADNIPDNIVHSSAHLLQTITSVLRPNLWNCDSFKGLICMSNYPYLNNDTEKILRRCLINCIVLTNGDDEMRFKLMEIMINKIVEPIGCIGQQIPNDIIIQTTINPLIQIINDCSSSSTNIKRLLHQCFLTTINRILEILPQFIHNNTSEILMNFLHSIFLVLQQQLGSEFIKNSVQKMLHIYTSENINSGPALDQFLEILILVISSPSNSFKTFLPSIINLCLVHVWPNVSVDTNLHHDTILVLLKLFYNIFSHRWQYFNDTTVLMIQQQQQQDNNNDEQMKNNHELIAILEIFGQALLQTDVNIFQKSLKSLEDINKKWRLYRKNFFKNHLLERFIMALFTVLQQRSHNLLADEIADAIHNLSFDNFTWFFTYFLPKFLAGTEGLDDVQRNTLLENFDKSTDQPTFTRSVLRFFSDLRCYQICSPVERN</sequence>
<dbReference type="InterPro" id="IPR013598">
    <property type="entry name" value="Exportin-1/Importin-b-like"/>
</dbReference>
<dbReference type="GO" id="GO:0031267">
    <property type="term" value="F:small GTPase binding"/>
    <property type="evidence" value="ECO:0007669"/>
    <property type="project" value="InterPro"/>
</dbReference>
<keyword evidence="10" id="KW-1185">Reference proteome</keyword>
<dbReference type="Gene3D" id="1.25.10.10">
    <property type="entry name" value="Leucine-rich Repeat Variant"/>
    <property type="match status" value="1"/>
</dbReference>
<gene>
    <name evidence="9" type="ORF">HCN44_007433</name>
</gene>
<feature type="domain" description="Importin N-terminal" evidence="8">
    <location>
        <begin position="31"/>
        <end position="114"/>
    </location>
</feature>
<name>A0A834XMM5_APHGI</name>
<accession>A0A834XMM5</accession>